<proteinExistence type="inferred from homology"/>
<sequence>MAHAPPASIFTDSDKLNKETMNETESGRPEYVKLVSADGFTFIVEKNAAIISQTLKNMLSNPAQLIESEQNEIYFRAIKAKILEHVCRYMYYNVRYKDASTETPEFALEPELAYEVFMAADFLRV</sequence>
<gene>
    <name evidence="7" type="ORF">POCULU_LOCUS3744</name>
</gene>
<dbReference type="OrthoDB" id="249087at2759"/>
<keyword evidence="4" id="KW-0539">Nucleus</keyword>
<dbReference type="GO" id="GO:0005634">
    <property type="term" value="C:nucleus"/>
    <property type="evidence" value="ECO:0007669"/>
    <property type="project" value="UniProtKB-SubCell"/>
</dbReference>
<protein>
    <recommendedName>
        <fullName evidence="3">Elongin-C</fullName>
    </recommendedName>
</protein>
<comment type="subcellular location">
    <subcellularLocation>
        <location evidence="1">Nucleus</location>
    </subcellularLocation>
</comment>
<evidence type="ECO:0000313" key="8">
    <source>
        <dbReference type="Proteomes" id="UP000789572"/>
    </source>
</evidence>
<dbReference type="GO" id="GO:0006511">
    <property type="term" value="P:ubiquitin-dependent protein catabolic process"/>
    <property type="evidence" value="ECO:0007669"/>
    <property type="project" value="InterPro"/>
</dbReference>
<dbReference type="InterPro" id="IPR016073">
    <property type="entry name" value="Skp1_comp_POZ"/>
</dbReference>
<feature type="domain" description="SKP1 component POZ" evidence="6">
    <location>
        <begin position="31"/>
        <end position="94"/>
    </location>
</feature>
<evidence type="ECO:0000256" key="4">
    <source>
        <dbReference type="ARBA" id="ARBA00023242"/>
    </source>
</evidence>
<evidence type="ECO:0000256" key="3">
    <source>
        <dbReference type="ARBA" id="ARBA00021347"/>
    </source>
</evidence>
<dbReference type="Gene3D" id="3.30.710.10">
    <property type="entry name" value="Potassium Channel Kv1.1, Chain A"/>
    <property type="match status" value="1"/>
</dbReference>
<organism evidence="7 8">
    <name type="scientific">Paraglomus occultum</name>
    <dbReference type="NCBI Taxonomy" id="144539"/>
    <lineage>
        <taxon>Eukaryota</taxon>
        <taxon>Fungi</taxon>
        <taxon>Fungi incertae sedis</taxon>
        <taxon>Mucoromycota</taxon>
        <taxon>Glomeromycotina</taxon>
        <taxon>Glomeromycetes</taxon>
        <taxon>Paraglomerales</taxon>
        <taxon>Paraglomeraceae</taxon>
        <taxon>Paraglomus</taxon>
    </lineage>
</organism>
<evidence type="ECO:0000256" key="1">
    <source>
        <dbReference type="ARBA" id="ARBA00004123"/>
    </source>
</evidence>
<feature type="region of interest" description="Disordered" evidence="5">
    <location>
        <begin position="1"/>
        <end position="25"/>
    </location>
</feature>
<evidence type="ECO:0000256" key="5">
    <source>
        <dbReference type="SAM" id="MobiDB-lite"/>
    </source>
</evidence>
<dbReference type="Pfam" id="PF03931">
    <property type="entry name" value="Skp1_POZ"/>
    <property type="match status" value="1"/>
</dbReference>
<accession>A0A9N9A9A1</accession>
<dbReference type="InterPro" id="IPR011333">
    <property type="entry name" value="SKP1/BTB/POZ_sf"/>
</dbReference>
<feature type="compositionally biased region" description="Basic and acidic residues" evidence="5">
    <location>
        <begin position="12"/>
        <end position="25"/>
    </location>
</feature>
<dbReference type="PANTHER" id="PTHR20648">
    <property type="entry name" value="ELONGIN-C"/>
    <property type="match status" value="1"/>
</dbReference>
<dbReference type="Proteomes" id="UP000789572">
    <property type="component" value="Unassembled WGS sequence"/>
</dbReference>
<name>A0A9N9A9A1_9GLOM</name>
<dbReference type="SMART" id="SM00512">
    <property type="entry name" value="Skp1"/>
    <property type="match status" value="1"/>
</dbReference>
<dbReference type="FunFam" id="3.30.710.10:FF:000035">
    <property type="entry name" value="Elongin C transcription elongation factor"/>
    <property type="match status" value="1"/>
</dbReference>
<comment type="similarity">
    <text evidence="2">Belongs to the SKP1 family.</text>
</comment>
<dbReference type="InterPro" id="IPR001232">
    <property type="entry name" value="SKP1-like"/>
</dbReference>
<dbReference type="CDD" id="cd18321">
    <property type="entry name" value="BTB_POZ_EloC"/>
    <property type="match status" value="1"/>
</dbReference>
<keyword evidence="8" id="KW-1185">Reference proteome</keyword>
<dbReference type="InterPro" id="IPR039948">
    <property type="entry name" value="ELC1"/>
</dbReference>
<comment type="caution">
    <text evidence="7">The sequence shown here is derived from an EMBL/GenBank/DDBJ whole genome shotgun (WGS) entry which is preliminary data.</text>
</comment>
<reference evidence="7" key="1">
    <citation type="submission" date="2021-06" db="EMBL/GenBank/DDBJ databases">
        <authorList>
            <person name="Kallberg Y."/>
            <person name="Tangrot J."/>
            <person name="Rosling A."/>
        </authorList>
    </citation>
    <scope>NUCLEOTIDE SEQUENCE</scope>
    <source>
        <strain evidence="7">IA702</strain>
    </source>
</reference>
<evidence type="ECO:0000313" key="7">
    <source>
        <dbReference type="EMBL" id="CAG8524409.1"/>
    </source>
</evidence>
<evidence type="ECO:0000256" key="2">
    <source>
        <dbReference type="ARBA" id="ARBA00009993"/>
    </source>
</evidence>
<evidence type="ECO:0000259" key="6">
    <source>
        <dbReference type="Pfam" id="PF03931"/>
    </source>
</evidence>
<dbReference type="EMBL" id="CAJVPJ010000436">
    <property type="protein sequence ID" value="CAG8524409.1"/>
    <property type="molecule type" value="Genomic_DNA"/>
</dbReference>
<dbReference type="SUPFAM" id="SSF54695">
    <property type="entry name" value="POZ domain"/>
    <property type="match status" value="1"/>
</dbReference>
<dbReference type="AlphaFoldDB" id="A0A9N9A9A1"/>